<evidence type="ECO:0000259" key="9">
    <source>
        <dbReference type="Pfam" id="PF00482"/>
    </source>
</evidence>
<evidence type="ECO:0000313" key="11">
    <source>
        <dbReference type="Proteomes" id="UP000712673"/>
    </source>
</evidence>
<proteinExistence type="inferred from homology"/>
<dbReference type="EMBL" id="VGLS01000449">
    <property type="protein sequence ID" value="MBM3224976.1"/>
    <property type="molecule type" value="Genomic_DNA"/>
</dbReference>
<dbReference type="InterPro" id="IPR003004">
    <property type="entry name" value="GspF/PilC"/>
</dbReference>
<evidence type="ECO:0000256" key="3">
    <source>
        <dbReference type="ARBA" id="ARBA00022475"/>
    </source>
</evidence>
<name>A0A937W192_UNCTE</name>
<evidence type="ECO:0000256" key="5">
    <source>
        <dbReference type="ARBA" id="ARBA00022692"/>
    </source>
</evidence>
<feature type="domain" description="Type II secretion system protein GspF" evidence="9">
    <location>
        <begin position="253"/>
        <end position="375"/>
    </location>
</feature>
<evidence type="ECO:0000256" key="7">
    <source>
        <dbReference type="ARBA" id="ARBA00023136"/>
    </source>
</evidence>
<keyword evidence="7 8" id="KW-0472">Membrane</keyword>
<dbReference type="Proteomes" id="UP000712673">
    <property type="component" value="Unassembled WGS sequence"/>
</dbReference>
<dbReference type="InterPro" id="IPR042094">
    <property type="entry name" value="T2SS_GspF_sf"/>
</dbReference>
<dbReference type="FunFam" id="1.20.81.30:FF:000001">
    <property type="entry name" value="Type II secretion system protein F"/>
    <property type="match status" value="2"/>
</dbReference>
<organism evidence="10 11">
    <name type="scientific">Tectimicrobiota bacterium</name>
    <dbReference type="NCBI Taxonomy" id="2528274"/>
    <lineage>
        <taxon>Bacteria</taxon>
        <taxon>Pseudomonadati</taxon>
        <taxon>Nitrospinota/Tectimicrobiota group</taxon>
        <taxon>Candidatus Tectimicrobiota</taxon>
    </lineage>
</organism>
<evidence type="ECO:0000256" key="1">
    <source>
        <dbReference type="ARBA" id="ARBA00004429"/>
    </source>
</evidence>
<dbReference type="GO" id="GO:0005886">
    <property type="term" value="C:plasma membrane"/>
    <property type="evidence" value="ECO:0007669"/>
    <property type="project" value="UniProtKB-SubCell"/>
</dbReference>
<keyword evidence="3" id="KW-1003">Cell membrane</keyword>
<evidence type="ECO:0000256" key="4">
    <source>
        <dbReference type="ARBA" id="ARBA00022519"/>
    </source>
</evidence>
<gene>
    <name evidence="10" type="ORF">FJZ47_14395</name>
</gene>
<dbReference type="InterPro" id="IPR018076">
    <property type="entry name" value="T2SS_GspF_dom"/>
</dbReference>
<keyword evidence="4" id="KW-0997">Cell inner membrane</keyword>
<evidence type="ECO:0000256" key="2">
    <source>
        <dbReference type="ARBA" id="ARBA00005745"/>
    </source>
</evidence>
<sequence>MAERDEISTSQVRVLDTARPGAFVAPLSGFSFWRQWLRLDAIPERELAVFWRQLALLIEVGVPLLKALYQVAERTSHVRLRQVIQRVAADIEVGNSLSEALAQHPYAFSTLTVQVLQVAERGGVLDDSLRLVAEELERRVEIRGKVQRALTYPIAVLLVGAFVVLFVLAYVIPEFTVIFQEQQVDLPWLTRAVIGVANFLARFWWLCVLAVIALAMVFASYVQTPTGRLFWDRVKLRLPLVGDLLGKASILRFAQTLGTLLRGGVPILVSLKLVQEHAENSVLAGQLAQVYAAVDQGSRLEVPLRQCTFFPPAAIDVIAVGEEAGQLDTVLFRLAQMYKEEVDHSISIFSSILEPLLLFVMGLFVAFIVWAVYLPYFMLPGLL</sequence>
<dbReference type="PANTHER" id="PTHR30012">
    <property type="entry name" value="GENERAL SECRETION PATHWAY PROTEIN"/>
    <property type="match status" value="1"/>
</dbReference>
<comment type="caution">
    <text evidence="10">The sequence shown here is derived from an EMBL/GenBank/DDBJ whole genome shotgun (WGS) entry which is preliminary data.</text>
</comment>
<dbReference type="PRINTS" id="PR00812">
    <property type="entry name" value="BCTERIALGSPF"/>
</dbReference>
<feature type="transmembrane region" description="Helical" evidence="8">
    <location>
        <begin position="149"/>
        <end position="172"/>
    </location>
</feature>
<evidence type="ECO:0000256" key="6">
    <source>
        <dbReference type="ARBA" id="ARBA00022989"/>
    </source>
</evidence>
<comment type="similarity">
    <text evidence="2">Belongs to the GSP F family.</text>
</comment>
<dbReference type="AlphaFoldDB" id="A0A937W192"/>
<keyword evidence="5 8" id="KW-0812">Transmembrane</keyword>
<accession>A0A937W192</accession>
<dbReference type="Gene3D" id="1.20.81.30">
    <property type="entry name" value="Type II secretion system (T2SS), domain F"/>
    <property type="match status" value="2"/>
</dbReference>
<keyword evidence="6 8" id="KW-1133">Transmembrane helix</keyword>
<evidence type="ECO:0000256" key="8">
    <source>
        <dbReference type="SAM" id="Phobius"/>
    </source>
</evidence>
<dbReference type="PANTHER" id="PTHR30012:SF0">
    <property type="entry name" value="TYPE II SECRETION SYSTEM PROTEIN F-RELATED"/>
    <property type="match status" value="1"/>
</dbReference>
<evidence type="ECO:0000313" key="10">
    <source>
        <dbReference type="EMBL" id="MBM3224976.1"/>
    </source>
</evidence>
<feature type="domain" description="Type II secretion system protein GspF" evidence="9">
    <location>
        <begin position="50"/>
        <end position="173"/>
    </location>
</feature>
<comment type="subcellular location">
    <subcellularLocation>
        <location evidence="1">Cell inner membrane</location>
        <topology evidence="1">Multi-pass membrane protein</topology>
    </subcellularLocation>
</comment>
<feature type="transmembrane region" description="Helical" evidence="8">
    <location>
        <begin position="203"/>
        <end position="222"/>
    </location>
</feature>
<dbReference type="Pfam" id="PF00482">
    <property type="entry name" value="T2SSF"/>
    <property type="match status" value="2"/>
</dbReference>
<protein>
    <submittedName>
        <fullName evidence="10">Type II secretion system F family protein</fullName>
    </submittedName>
</protein>
<feature type="transmembrane region" description="Helical" evidence="8">
    <location>
        <begin position="356"/>
        <end position="378"/>
    </location>
</feature>
<reference evidence="10" key="1">
    <citation type="submission" date="2019-03" db="EMBL/GenBank/DDBJ databases">
        <title>Lake Tanganyika Metagenome-Assembled Genomes (MAGs).</title>
        <authorList>
            <person name="Tran P."/>
        </authorList>
    </citation>
    <scope>NUCLEOTIDE SEQUENCE</scope>
    <source>
        <strain evidence="10">K_DeepCast_65m_m2_066</strain>
    </source>
</reference>